<keyword evidence="10" id="KW-1185">Reference proteome</keyword>
<evidence type="ECO:0000256" key="5">
    <source>
        <dbReference type="ARBA" id="ARBA00048548"/>
    </source>
</evidence>
<dbReference type="NCBIfam" id="NF006958">
    <property type="entry name" value="PRK09435.1"/>
    <property type="match status" value="1"/>
</dbReference>
<dbReference type="OrthoDB" id="1476984at2759"/>
<dbReference type="InterPro" id="IPR027417">
    <property type="entry name" value="P-loop_NTPase"/>
</dbReference>
<keyword evidence="3" id="KW-0378">Hydrolase</keyword>
<dbReference type="NCBIfam" id="TIGR00750">
    <property type="entry name" value="lao"/>
    <property type="match status" value="1"/>
</dbReference>
<dbReference type="InterPro" id="IPR003593">
    <property type="entry name" value="AAA+_ATPase"/>
</dbReference>
<name>A0A7I8VW47_9ANNE</name>
<organism evidence="9 10">
    <name type="scientific">Dimorphilus gyrociliatus</name>
    <dbReference type="NCBI Taxonomy" id="2664684"/>
    <lineage>
        <taxon>Eukaryota</taxon>
        <taxon>Metazoa</taxon>
        <taxon>Spiralia</taxon>
        <taxon>Lophotrochozoa</taxon>
        <taxon>Annelida</taxon>
        <taxon>Polychaeta</taxon>
        <taxon>Polychaeta incertae sedis</taxon>
        <taxon>Dinophilidae</taxon>
        <taxon>Dimorphilus</taxon>
    </lineage>
</organism>
<dbReference type="InterPro" id="IPR005129">
    <property type="entry name" value="GTPase_ArgK"/>
</dbReference>
<dbReference type="PANTHER" id="PTHR23408:SF3">
    <property type="entry name" value="METHYLMALONIC ACIDURIA TYPE A PROTEIN, MITOCHONDRIAL"/>
    <property type="match status" value="1"/>
</dbReference>
<dbReference type="GO" id="GO:0003924">
    <property type="term" value="F:GTPase activity"/>
    <property type="evidence" value="ECO:0007669"/>
    <property type="project" value="InterPro"/>
</dbReference>
<gene>
    <name evidence="9" type="ORF">DGYR_LOCUS8534</name>
</gene>
<dbReference type="FunFam" id="3.40.50.300:FF:000647">
    <property type="entry name" value="Methylmalonic aciduria type A homolog, mitochondrial"/>
    <property type="match status" value="1"/>
</dbReference>
<dbReference type="SMART" id="SM00382">
    <property type="entry name" value="AAA"/>
    <property type="match status" value="1"/>
</dbReference>
<dbReference type="PANTHER" id="PTHR23408">
    <property type="entry name" value="METHYLMALONYL-COA MUTASE"/>
    <property type="match status" value="1"/>
</dbReference>
<feature type="domain" description="AAA+ ATPase" evidence="8">
    <location>
        <begin position="131"/>
        <end position="297"/>
    </location>
</feature>
<protein>
    <submittedName>
        <fullName evidence="9">DgyrCDS9001</fullName>
    </submittedName>
</protein>
<evidence type="ECO:0000256" key="6">
    <source>
        <dbReference type="ARBA" id="ARBA00056794"/>
    </source>
</evidence>
<dbReference type="GO" id="GO:0005525">
    <property type="term" value="F:GTP binding"/>
    <property type="evidence" value="ECO:0007669"/>
    <property type="project" value="UniProtKB-KW"/>
</dbReference>
<comment type="similarity">
    <text evidence="1">Belongs to the SIMIBI class G3E GTPase family. ArgK/MeaB subfamily.</text>
</comment>
<dbReference type="Gene3D" id="1.10.287.130">
    <property type="match status" value="1"/>
</dbReference>
<dbReference type="GO" id="GO:0005737">
    <property type="term" value="C:cytoplasm"/>
    <property type="evidence" value="ECO:0007669"/>
    <property type="project" value="TreeGrafter"/>
</dbReference>
<evidence type="ECO:0000259" key="8">
    <source>
        <dbReference type="SMART" id="SM00382"/>
    </source>
</evidence>
<dbReference type="Gene3D" id="3.40.50.300">
    <property type="entry name" value="P-loop containing nucleotide triphosphate hydrolases"/>
    <property type="match status" value="1"/>
</dbReference>
<comment type="subunit">
    <text evidence="7">Homodimer. Interacts with MMUT (the apoenzyme form); the interaction is GTP dependent.</text>
</comment>
<dbReference type="SUPFAM" id="SSF52540">
    <property type="entry name" value="P-loop containing nucleoside triphosphate hydrolases"/>
    <property type="match status" value="1"/>
</dbReference>
<accession>A0A7I8VW47</accession>
<comment type="caution">
    <text evidence="9">The sequence shown here is derived from an EMBL/GenBank/DDBJ whole genome shotgun (WGS) entry which is preliminary data.</text>
</comment>
<dbReference type="CDD" id="cd03114">
    <property type="entry name" value="MMAA-like"/>
    <property type="match status" value="1"/>
</dbReference>
<sequence>MNIITKSNLLKLQCNFIKQGLVSFHGTSQKSAIEIKVDYKMKNKEGMIENKSEMISKEDETVQKTFHGLIKGERSSLAKSITMCESVHPKKKAQAQVLLAEVLEYNKKKGRKRNAKSNALPMTKHASLKHGTFRIGLSGPPGAGKSTFIEAFGKFLTERKHKVAVLAVDPSSSTTGGSLLGDKTRMPELSVDANAYIRPSPSSGTLGGVTRSTNEAIVLCEGAGYDTILVETVGVGQSEFAVADMVDLFVLILPPAGGDELQGIKKGIVEVADLIVINKSDGDLVAAARRIQMEYISALKFIRRRSKVWKPKVRRISSKTKEGIEDLWEKMKEYRNLSLESGELETKRMNQQKIWMWSHIKHEIIDIFKNHSHVKDKVDTLEKEVSLGNITPGYAADTLLSLFKSKKL</sequence>
<evidence type="ECO:0000256" key="4">
    <source>
        <dbReference type="ARBA" id="ARBA00023134"/>
    </source>
</evidence>
<evidence type="ECO:0000256" key="2">
    <source>
        <dbReference type="ARBA" id="ARBA00022741"/>
    </source>
</evidence>
<keyword evidence="4" id="KW-0342">GTP-binding</keyword>
<dbReference type="Gene3D" id="1.20.5.170">
    <property type="match status" value="1"/>
</dbReference>
<reference evidence="9 10" key="1">
    <citation type="submission" date="2020-08" db="EMBL/GenBank/DDBJ databases">
        <authorList>
            <person name="Hejnol A."/>
        </authorList>
    </citation>
    <scope>NUCLEOTIDE SEQUENCE [LARGE SCALE GENOMIC DNA]</scope>
</reference>
<dbReference type="AlphaFoldDB" id="A0A7I8VW47"/>
<keyword evidence="2" id="KW-0547">Nucleotide-binding</keyword>
<evidence type="ECO:0000256" key="3">
    <source>
        <dbReference type="ARBA" id="ARBA00022801"/>
    </source>
</evidence>
<dbReference type="Pfam" id="PF03308">
    <property type="entry name" value="MeaB"/>
    <property type="match status" value="1"/>
</dbReference>
<evidence type="ECO:0000313" key="10">
    <source>
        <dbReference type="Proteomes" id="UP000549394"/>
    </source>
</evidence>
<proteinExistence type="inferred from homology"/>
<dbReference type="EMBL" id="CAJFCJ010000012">
    <property type="protein sequence ID" value="CAD5120432.1"/>
    <property type="molecule type" value="Genomic_DNA"/>
</dbReference>
<comment type="catalytic activity">
    <reaction evidence="5">
        <text>GTP + H2O = GDP + phosphate + H(+)</text>
        <dbReference type="Rhea" id="RHEA:19669"/>
        <dbReference type="ChEBI" id="CHEBI:15377"/>
        <dbReference type="ChEBI" id="CHEBI:15378"/>
        <dbReference type="ChEBI" id="CHEBI:37565"/>
        <dbReference type="ChEBI" id="CHEBI:43474"/>
        <dbReference type="ChEBI" id="CHEBI:58189"/>
    </reaction>
</comment>
<comment type="function">
    <text evidence="6">GTPase, binds and hydrolyzes GTP. Involved in intracellular vitamin B12 metabolism, mediates the transport of cobalamin (Cbl) into mitochondria for the final steps of adenosylcobalamin (AdoCbl) synthesis. Functions as a G-protein chaperone that assists AdoCbl cofactor delivery from MMAB to the methylmalonyl-CoA mutase (MMUT). Plays a dual role as both a protectase and a reactivase for MMUT. Protects MMUT from progressive inactivation by oxidation by decreasing the rate of the formation of the oxidized inactive cofactor hydroxocobalamin (OH2Cbl). Additionally acts a reactivase by promoting the replacement of OH2Cbl by the active cofactor AdoCbl, restoring the activity of MMUT in the presence and hydrolysis of GTP.</text>
</comment>
<evidence type="ECO:0000313" key="9">
    <source>
        <dbReference type="EMBL" id="CAD5120432.1"/>
    </source>
</evidence>
<evidence type="ECO:0000256" key="7">
    <source>
        <dbReference type="ARBA" id="ARBA00062796"/>
    </source>
</evidence>
<dbReference type="Proteomes" id="UP000549394">
    <property type="component" value="Unassembled WGS sequence"/>
</dbReference>
<evidence type="ECO:0000256" key="1">
    <source>
        <dbReference type="ARBA" id="ARBA00009625"/>
    </source>
</evidence>